<evidence type="ECO:0000256" key="1">
    <source>
        <dbReference type="ARBA" id="ARBA00004123"/>
    </source>
</evidence>
<dbReference type="Pfam" id="PF07039">
    <property type="entry name" value="SGF29_Tudor"/>
    <property type="match status" value="1"/>
</dbReference>
<dbReference type="Gene3D" id="2.30.30.140">
    <property type="match status" value="2"/>
</dbReference>
<reference evidence="7" key="1">
    <citation type="submission" date="2021-01" db="UniProtKB">
        <authorList>
            <consortium name="EnsemblPlants"/>
        </authorList>
    </citation>
    <scope>IDENTIFICATION</scope>
</reference>
<dbReference type="OMA" id="SAYMYIL"/>
<dbReference type="PANTHER" id="PTHR21539:SF0">
    <property type="entry name" value="SAGA-ASSOCIATED FACTOR 29"/>
    <property type="match status" value="1"/>
</dbReference>
<dbReference type="Gramene" id="Kaladp0040s0394.1.v1.1">
    <property type="protein sequence ID" value="Kaladp0040s0394.1.v1.1"/>
    <property type="gene ID" value="Kaladp0040s0394.v1.1"/>
</dbReference>
<evidence type="ECO:0000256" key="2">
    <source>
        <dbReference type="ARBA" id="ARBA00023015"/>
    </source>
</evidence>
<dbReference type="CDD" id="cd20394">
    <property type="entry name" value="Tudor_SGF29_rpt2"/>
    <property type="match status" value="1"/>
</dbReference>
<dbReference type="GO" id="GO:0005634">
    <property type="term" value="C:nucleus"/>
    <property type="evidence" value="ECO:0007669"/>
    <property type="project" value="UniProtKB-SubCell"/>
</dbReference>
<evidence type="ECO:0000256" key="3">
    <source>
        <dbReference type="ARBA" id="ARBA00023163"/>
    </source>
</evidence>
<keyword evidence="4" id="KW-0539">Nucleus</keyword>
<protein>
    <recommendedName>
        <fullName evidence="6">SGF29 C-terminal domain-containing protein</fullName>
    </recommendedName>
</protein>
<name>A0A7N0TN15_KALFE</name>
<dbReference type="CDD" id="cd20393">
    <property type="entry name" value="Tudor_SGF29_rpt1"/>
    <property type="match status" value="1"/>
</dbReference>
<dbReference type="InterPro" id="IPR047287">
    <property type="entry name" value="Tudor_SGF29_rpt2"/>
</dbReference>
<keyword evidence="5" id="KW-0175">Coiled coil</keyword>
<accession>A0A7N0TN15</accession>
<evidence type="ECO:0000313" key="8">
    <source>
        <dbReference type="Proteomes" id="UP000594263"/>
    </source>
</evidence>
<dbReference type="PANTHER" id="PTHR21539">
    <property type="entry name" value="SAGA-ASSOCIATED FACTOR 29"/>
    <property type="match status" value="1"/>
</dbReference>
<dbReference type="FunFam" id="2.30.30.140:FF:000061">
    <property type="entry name" value="SAGA-associated factor 29 isoform X6"/>
    <property type="match status" value="1"/>
</dbReference>
<evidence type="ECO:0000256" key="4">
    <source>
        <dbReference type="ARBA" id="ARBA00023242"/>
    </source>
</evidence>
<organism evidence="7 8">
    <name type="scientific">Kalanchoe fedtschenkoi</name>
    <name type="common">Lavender scallops</name>
    <name type="synonym">South American air plant</name>
    <dbReference type="NCBI Taxonomy" id="63787"/>
    <lineage>
        <taxon>Eukaryota</taxon>
        <taxon>Viridiplantae</taxon>
        <taxon>Streptophyta</taxon>
        <taxon>Embryophyta</taxon>
        <taxon>Tracheophyta</taxon>
        <taxon>Spermatophyta</taxon>
        <taxon>Magnoliopsida</taxon>
        <taxon>eudicotyledons</taxon>
        <taxon>Gunneridae</taxon>
        <taxon>Pentapetalae</taxon>
        <taxon>Saxifragales</taxon>
        <taxon>Crassulaceae</taxon>
        <taxon>Kalanchoe</taxon>
    </lineage>
</organism>
<keyword evidence="2" id="KW-0805">Transcription regulation</keyword>
<dbReference type="InterPro" id="IPR047288">
    <property type="entry name" value="Tudor_SGF29_rpt1"/>
</dbReference>
<dbReference type="GO" id="GO:0000124">
    <property type="term" value="C:SAGA complex"/>
    <property type="evidence" value="ECO:0007669"/>
    <property type="project" value="InterPro"/>
</dbReference>
<keyword evidence="8" id="KW-1185">Reference proteome</keyword>
<dbReference type="PROSITE" id="PS51518">
    <property type="entry name" value="SGF29_C"/>
    <property type="match status" value="1"/>
</dbReference>
<keyword evidence="3" id="KW-0804">Transcription</keyword>
<dbReference type="Proteomes" id="UP000594263">
    <property type="component" value="Unplaced"/>
</dbReference>
<evidence type="ECO:0000259" key="6">
    <source>
        <dbReference type="PROSITE" id="PS51518"/>
    </source>
</evidence>
<dbReference type="InterPro" id="IPR010750">
    <property type="entry name" value="SGF29_tudor-like_dom"/>
</dbReference>
<sequence>MSAPDAAAIIESAKEIDRLRDELKEVIQEINKLHKKLQTTPEVVERPGDNTLSRLRYLYTQGKELSQNEENVSNQLLKQLDALLPSGPSGKQKRRIGTAEGNDLKKKRMKTDSDIQKLSTSMRNHLDIYANLKGEEVAARVRVEGDKEEWLVVKVQSFDRETRLFEVVDEEPAEDEEGGVQRKYKLPTSHIIPFPKKTEPGSAQDYPPGRPVLAVYPGTSALYKATVVNANRKRKTDDYLLEFDDDEEEDGSLPKRAVAFHRVVAFPEGHWQGGFMLL</sequence>
<dbReference type="InterPro" id="IPR037802">
    <property type="entry name" value="SGF29"/>
</dbReference>
<feature type="coiled-coil region" evidence="5">
    <location>
        <begin position="9"/>
        <end position="40"/>
    </location>
</feature>
<dbReference type="AlphaFoldDB" id="A0A7N0TN15"/>
<evidence type="ECO:0000256" key="5">
    <source>
        <dbReference type="SAM" id="Coils"/>
    </source>
</evidence>
<feature type="domain" description="SGF29 C-terminal" evidence="6">
    <location>
        <begin position="127"/>
        <end position="272"/>
    </location>
</feature>
<dbReference type="EnsemblPlants" id="Kaladp0040s0394.1.v1.1">
    <property type="protein sequence ID" value="Kaladp0040s0394.1.v1.1"/>
    <property type="gene ID" value="Kaladp0040s0394.v1.1"/>
</dbReference>
<comment type="subcellular location">
    <subcellularLocation>
        <location evidence="1">Nucleus</location>
    </subcellularLocation>
</comment>
<evidence type="ECO:0000313" key="7">
    <source>
        <dbReference type="EnsemblPlants" id="Kaladp0040s0394.1.v1.1"/>
    </source>
</evidence>
<proteinExistence type="predicted"/>